<keyword evidence="2" id="KW-1185">Reference proteome</keyword>
<gene>
    <name evidence="1" type="ORF">C1O66_04125</name>
</gene>
<dbReference type="AlphaFoldDB" id="A0A2N8KTL8"/>
<organism evidence="1 2">
    <name type="scientific">Kinneretia aquatilis</name>
    <dbReference type="NCBI Taxonomy" id="2070761"/>
    <lineage>
        <taxon>Bacteria</taxon>
        <taxon>Pseudomonadati</taxon>
        <taxon>Pseudomonadota</taxon>
        <taxon>Betaproteobacteria</taxon>
        <taxon>Burkholderiales</taxon>
        <taxon>Sphaerotilaceae</taxon>
        <taxon>Roseateles</taxon>
    </lineage>
</organism>
<dbReference type="Proteomes" id="UP000235916">
    <property type="component" value="Unassembled WGS sequence"/>
</dbReference>
<accession>A0A2N8KTL8</accession>
<name>A0A2N8KTL8_9BURK</name>
<dbReference type="OrthoDB" id="7576954at2"/>
<sequence length="147" mass="16128">MATSVREQLLELKSFALAVMSSAGSKVEELTFAPCTELDESELRAPKTALKGWRMAVNDCIEMSSHWSADQVMSMDAALRKAGIVTLSEIRRRYSTRLAAILKRGRIRGEVEYYLAVALVADTASNLSAEELVNLQALVAEFEQSAA</sequence>
<evidence type="ECO:0000313" key="1">
    <source>
        <dbReference type="EMBL" id="PND36803.1"/>
    </source>
</evidence>
<protein>
    <submittedName>
        <fullName evidence="1">Uncharacterized protein</fullName>
    </submittedName>
</protein>
<dbReference type="RefSeq" id="WP_102766724.1">
    <property type="nucleotide sequence ID" value="NZ_POSP01000003.1"/>
</dbReference>
<comment type="caution">
    <text evidence="1">The sequence shown here is derived from an EMBL/GenBank/DDBJ whole genome shotgun (WGS) entry which is preliminary data.</text>
</comment>
<proteinExistence type="predicted"/>
<reference evidence="1 2" key="1">
    <citation type="submission" date="2018-01" db="EMBL/GenBank/DDBJ databases">
        <title>Draft genome sequence of Paucibacter aquatile CR182 isolated from freshwater of the Nakdong River.</title>
        <authorList>
            <person name="Choi A."/>
            <person name="Chung E.J."/>
        </authorList>
    </citation>
    <scope>NUCLEOTIDE SEQUENCE [LARGE SCALE GENOMIC DNA]</scope>
    <source>
        <strain evidence="1 2">CR182</strain>
    </source>
</reference>
<evidence type="ECO:0000313" key="2">
    <source>
        <dbReference type="Proteomes" id="UP000235916"/>
    </source>
</evidence>
<dbReference type="EMBL" id="POSP01000003">
    <property type="protein sequence ID" value="PND36803.1"/>
    <property type="molecule type" value="Genomic_DNA"/>
</dbReference>